<keyword evidence="1" id="KW-0812">Transmembrane</keyword>
<dbReference type="AlphaFoldDB" id="A0A7Z2VSK5"/>
<dbReference type="RefSeq" id="WP_169284528.1">
    <property type="nucleotide sequence ID" value="NZ_CP051680.1"/>
</dbReference>
<evidence type="ECO:0000313" key="3">
    <source>
        <dbReference type="Proteomes" id="UP000502248"/>
    </source>
</evidence>
<keyword evidence="1" id="KW-1133">Transmembrane helix</keyword>
<proteinExistence type="predicted"/>
<name>A0A7Z2VSK5_9BACL</name>
<dbReference type="KEGG" id="cheb:HH215_22750"/>
<keyword evidence="3" id="KW-1185">Reference proteome</keyword>
<gene>
    <name evidence="2" type="ORF">HH215_22750</name>
</gene>
<dbReference type="EMBL" id="CP051680">
    <property type="protein sequence ID" value="QJD88292.1"/>
    <property type="molecule type" value="Genomic_DNA"/>
</dbReference>
<reference evidence="2 3" key="1">
    <citation type="submission" date="2020-04" db="EMBL/GenBank/DDBJ databases">
        <title>Genome sequencing of novel species.</title>
        <authorList>
            <person name="Heo J."/>
            <person name="Kim S.-J."/>
            <person name="Kim J.-S."/>
            <person name="Hong S.-B."/>
            <person name="Kwon S.-W."/>
        </authorList>
    </citation>
    <scope>NUCLEOTIDE SEQUENCE [LARGE SCALE GENOMIC DNA]</scope>
    <source>
        <strain evidence="2 3">MFER-1</strain>
    </source>
</reference>
<feature type="transmembrane region" description="Helical" evidence="1">
    <location>
        <begin position="303"/>
        <end position="322"/>
    </location>
</feature>
<feature type="transmembrane region" description="Helical" evidence="1">
    <location>
        <begin position="402"/>
        <end position="423"/>
    </location>
</feature>
<organism evidence="2 3">
    <name type="scientific">Cohnella herbarum</name>
    <dbReference type="NCBI Taxonomy" id="2728023"/>
    <lineage>
        <taxon>Bacteria</taxon>
        <taxon>Bacillati</taxon>
        <taxon>Bacillota</taxon>
        <taxon>Bacilli</taxon>
        <taxon>Bacillales</taxon>
        <taxon>Paenibacillaceae</taxon>
        <taxon>Cohnella</taxon>
    </lineage>
</organism>
<sequence length="478" mass="56288">MAPSEDPLLRKAIFQFLYPFALKRDCQNRMRESLLTEKYVDFQLGNLEIEDRFYGPDNRVSHRDMERYFLPFTNHVLFPNRDDPEAFRRLTKSKNIQAALHTRHMTLPFTVHSVDVFLCPFDTGFLTLRVEIDADAELTYGRALEFADRMRHLQDTNKPDLLTFVEADGNRYEEIENFVFQTVAPHVLPFLDRSQMEEAHFEKLPFFVDERMFVIGFCAFAEDCDISLHDRYRAGRLDGLGLDGHPRISASHKPYIEKYCETFGYDRWAPNTYYLTGETSYVCLTREKTEISNRLANQMYGEYYYGLLLNLFHRIVLLKLSIAYSKVQLERKQEHTENLIRDITCFSAKYYFVEIVSQTEGREIFHQLKKVYGNDDLFEDVKQTLQDLFKYQETHASKQSSYLLTILTIYTVISGIYGMNQVIEDLEGSFDWSFLAGYSAFQWIAFGVTFTGLTVAFLLVIGVLWKWGRDFVRRRRRK</sequence>
<dbReference type="Proteomes" id="UP000502248">
    <property type="component" value="Chromosome"/>
</dbReference>
<protein>
    <submittedName>
        <fullName evidence="2">Uncharacterized protein</fullName>
    </submittedName>
</protein>
<keyword evidence="1" id="KW-0472">Membrane</keyword>
<evidence type="ECO:0000256" key="1">
    <source>
        <dbReference type="SAM" id="Phobius"/>
    </source>
</evidence>
<accession>A0A7Z2VSK5</accession>
<feature type="transmembrane region" description="Helical" evidence="1">
    <location>
        <begin position="443"/>
        <end position="468"/>
    </location>
</feature>
<evidence type="ECO:0000313" key="2">
    <source>
        <dbReference type="EMBL" id="QJD88292.1"/>
    </source>
</evidence>